<dbReference type="EMBL" id="JAMC01000029">
    <property type="protein sequence ID" value="KEJ87722.1"/>
    <property type="molecule type" value="Genomic_DNA"/>
</dbReference>
<name>A0A073IQN4_9RHOB</name>
<evidence type="ECO:0000256" key="1">
    <source>
        <dbReference type="ARBA" id="ARBA00004429"/>
    </source>
</evidence>
<keyword evidence="4" id="KW-0472">Membrane</keyword>
<organism evidence="5 6">
    <name type="scientific">Sulfitobacter donghicola DSW-25 = KCTC 12864 = JCM 14565</name>
    <dbReference type="NCBI Taxonomy" id="1300350"/>
    <lineage>
        <taxon>Bacteria</taxon>
        <taxon>Pseudomonadati</taxon>
        <taxon>Pseudomonadota</taxon>
        <taxon>Alphaproteobacteria</taxon>
        <taxon>Rhodobacterales</taxon>
        <taxon>Roseobacteraceae</taxon>
        <taxon>Sulfitobacter</taxon>
    </lineage>
</organism>
<gene>
    <name evidence="5" type="ORF">DSW25_05475</name>
</gene>
<dbReference type="eggNOG" id="COG1682">
    <property type="taxonomic scope" value="Bacteria"/>
</dbReference>
<protein>
    <recommendedName>
        <fullName evidence="7">Sugar ABC transporter permease</fullName>
    </recommendedName>
</protein>
<dbReference type="GO" id="GO:0015920">
    <property type="term" value="P:lipopolysaccharide transport"/>
    <property type="evidence" value="ECO:0007669"/>
    <property type="project" value="TreeGrafter"/>
</dbReference>
<dbReference type="GO" id="GO:0005886">
    <property type="term" value="C:plasma membrane"/>
    <property type="evidence" value="ECO:0007669"/>
    <property type="project" value="UniProtKB-SubCell"/>
</dbReference>
<keyword evidence="4" id="KW-1133">Transmembrane helix</keyword>
<feature type="transmembrane region" description="Helical" evidence="4">
    <location>
        <begin position="136"/>
        <end position="156"/>
    </location>
</feature>
<dbReference type="PANTHER" id="PTHR30413">
    <property type="entry name" value="INNER MEMBRANE TRANSPORT PERMEASE"/>
    <property type="match status" value="1"/>
</dbReference>
<keyword evidence="6" id="KW-1185">Reference proteome</keyword>
<feature type="non-terminal residue" evidence="5">
    <location>
        <position position="160"/>
    </location>
</feature>
<comment type="subcellular location">
    <subcellularLocation>
        <location evidence="1">Cell inner membrane</location>
        <topology evidence="1">Multi-pass membrane protein</topology>
    </subcellularLocation>
</comment>
<feature type="transmembrane region" description="Helical" evidence="4">
    <location>
        <begin position="49"/>
        <end position="72"/>
    </location>
</feature>
<keyword evidence="3" id="KW-0813">Transport</keyword>
<sequence>MTQAVSRPDAPDLPAGVRLPAKRRFSFARSIGALILREMSTSYGRSPGGYIWTILEPVGGILMMSIVFSYIFRTPPLGSSFLLFYATGMLPFLAYGGISMKISSAVQFSKPLLAYPSVTYIDALVARLILEVITQLIVGLIIITGVLLWTSEAVSYDFGA</sequence>
<reference evidence="5 6" key="1">
    <citation type="submission" date="2014-01" db="EMBL/GenBank/DDBJ databases">
        <title>Sulfitobacter donghicola JCM 14565 Genome Sequencing.</title>
        <authorList>
            <person name="Lai Q."/>
            <person name="Hong Z."/>
        </authorList>
    </citation>
    <scope>NUCLEOTIDE SEQUENCE [LARGE SCALE GENOMIC DNA]</scope>
    <source>
        <strain evidence="5 6">JCM 14565</strain>
    </source>
</reference>
<evidence type="ECO:0000256" key="2">
    <source>
        <dbReference type="ARBA" id="ARBA00007783"/>
    </source>
</evidence>
<comment type="caution">
    <text evidence="5">The sequence shown here is derived from an EMBL/GenBank/DDBJ whole genome shotgun (WGS) entry which is preliminary data.</text>
</comment>
<feature type="transmembrane region" description="Helical" evidence="4">
    <location>
        <begin position="78"/>
        <end position="100"/>
    </location>
</feature>
<dbReference type="Proteomes" id="UP000027734">
    <property type="component" value="Unassembled WGS sequence"/>
</dbReference>
<accession>A0A073IQN4</accession>
<evidence type="ECO:0000313" key="5">
    <source>
        <dbReference type="EMBL" id="KEJ87722.1"/>
    </source>
</evidence>
<comment type="similarity">
    <text evidence="2">Belongs to the ABC-2 integral membrane protein family.</text>
</comment>
<evidence type="ECO:0000313" key="6">
    <source>
        <dbReference type="Proteomes" id="UP000027734"/>
    </source>
</evidence>
<dbReference type="OrthoDB" id="8479094at2"/>
<dbReference type="AlphaFoldDB" id="A0A073IQN4"/>
<dbReference type="RefSeq" id="WP_162176404.1">
    <property type="nucleotide sequence ID" value="NZ_JAMC01000029.1"/>
</dbReference>
<dbReference type="PANTHER" id="PTHR30413:SF8">
    <property type="entry name" value="TRANSPORT PERMEASE PROTEIN"/>
    <property type="match status" value="1"/>
</dbReference>
<proteinExistence type="inferred from homology"/>
<evidence type="ECO:0000256" key="3">
    <source>
        <dbReference type="ARBA" id="ARBA00022448"/>
    </source>
</evidence>
<evidence type="ECO:0000256" key="4">
    <source>
        <dbReference type="SAM" id="Phobius"/>
    </source>
</evidence>
<keyword evidence="4" id="KW-0812">Transmembrane</keyword>
<evidence type="ECO:0008006" key="7">
    <source>
        <dbReference type="Google" id="ProtNLM"/>
    </source>
</evidence>